<accession>A0A974NRS7</accession>
<keyword evidence="1" id="KW-0175">Coiled coil</keyword>
<evidence type="ECO:0000313" key="3">
    <source>
        <dbReference type="Proteomes" id="UP000595254"/>
    </source>
</evidence>
<dbReference type="NCBIfam" id="NF040877">
    <property type="entry name" value="SE1832_fam"/>
    <property type="match status" value="1"/>
</dbReference>
<feature type="coiled-coil region" evidence="1">
    <location>
        <begin position="10"/>
        <end position="61"/>
    </location>
</feature>
<evidence type="ECO:0000313" key="2">
    <source>
        <dbReference type="EMBL" id="QQT02688.1"/>
    </source>
</evidence>
<dbReference type="RefSeq" id="WP_040374674.1">
    <property type="nucleotide sequence ID" value="NZ_JARMSH010000012.1"/>
</dbReference>
<reference evidence="2 3" key="1">
    <citation type="submission" date="2021-01" db="EMBL/GenBank/DDBJ databases">
        <title>FDA dAtabase for Regulatory Grade micrObial Sequences (FDA-ARGOS): Supporting development and validation of Infectious Disease Dx tests.</title>
        <authorList>
            <person name="Nelson B."/>
            <person name="Plummer A."/>
            <person name="Tallon L."/>
            <person name="Sadzewicz L."/>
            <person name="Zhao X."/>
            <person name="Boylan J."/>
            <person name="Ott S."/>
            <person name="Bowen H."/>
            <person name="Vavikolanu K."/>
            <person name="Mehta A."/>
            <person name="Aluvathingal J."/>
            <person name="Nadendla S."/>
            <person name="Myers T."/>
            <person name="Yan Y."/>
            <person name="Sichtig H."/>
        </authorList>
    </citation>
    <scope>NUCLEOTIDE SEQUENCE [LARGE SCALE GENOMIC DNA]</scope>
    <source>
        <strain evidence="2 3">FDAARGOS_1161</strain>
    </source>
</reference>
<evidence type="ECO:0000256" key="1">
    <source>
        <dbReference type="SAM" id="Coils"/>
    </source>
</evidence>
<sequence>MNKETLDYKIADVKAEFVRLQDDMEKLDSVNGNSGPIEKQLDRLQDELKALYQQRLDLDEE</sequence>
<dbReference type="Proteomes" id="UP000595254">
    <property type="component" value="Chromosome"/>
</dbReference>
<dbReference type="KEGG" id="ppsr:I6J18_14780"/>
<name>A0A974NRS7_PERPY</name>
<protein>
    <submittedName>
        <fullName evidence="2">Uncharacterized protein</fullName>
    </submittedName>
</protein>
<dbReference type="EMBL" id="CP068053">
    <property type="protein sequence ID" value="QQT02688.1"/>
    <property type="molecule type" value="Genomic_DNA"/>
</dbReference>
<gene>
    <name evidence="2" type="ORF">I6J18_14780</name>
</gene>
<proteinExistence type="predicted"/>
<dbReference type="AlphaFoldDB" id="A0A974NRS7"/>
<organism evidence="2 3">
    <name type="scientific">Peribacillus psychrosaccharolyticus</name>
    <name type="common">Bacillus psychrosaccharolyticus</name>
    <dbReference type="NCBI Taxonomy" id="1407"/>
    <lineage>
        <taxon>Bacteria</taxon>
        <taxon>Bacillati</taxon>
        <taxon>Bacillota</taxon>
        <taxon>Bacilli</taxon>
        <taxon>Bacillales</taxon>
        <taxon>Bacillaceae</taxon>
        <taxon>Peribacillus</taxon>
    </lineage>
</organism>
<keyword evidence="3" id="KW-1185">Reference proteome</keyword>
<dbReference type="InterPro" id="IPR048062">
    <property type="entry name" value="SE1832-like"/>
</dbReference>